<organism evidence="1 2">
    <name type="scientific">Bacteroides uniformis</name>
    <dbReference type="NCBI Taxonomy" id="820"/>
    <lineage>
        <taxon>Bacteria</taxon>
        <taxon>Pseudomonadati</taxon>
        <taxon>Bacteroidota</taxon>
        <taxon>Bacteroidia</taxon>
        <taxon>Bacteroidales</taxon>
        <taxon>Bacteroidaceae</taxon>
        <taxon>Bacteroides</taxon>
    </lineage>
</organism>
<evidence type="ECO:0000313" key="1">
    <source>
        <dbReference type="EMBL" id="RGZ51054.1"/>
    </source>
</evidence>
<name>A0A413NR77_BACUN</name>
<accession>A0A413NR77</accession>
<sequence length="182" mass="21832">MKFNTILEQYWHEILRICDKGICFVRFMQLYLQVALYYASCFTKLCKWREFIFLYKDLEGHNIDIDLMTQTTYSICWVIQSRFHQKLVTISRFLNYNILDTYQCFSLYYSEETERKKILFKSVAKSENYVFGDQVGINNFILKQPSKIYSYIFDLLLSVIIERAKTVKTVKGLSKIEFEVLT</sequence>
<comment type="caution">
    <text evidence="1">The sequence shown here is derived from an EMBL/GenBank/DDBJ whole genome shotgun (WGS) entry which is preliminary data.</text>
</comment>
<proteinExistence type="predicted"/>
<dbReference type="AlphaFoldDB" id="A0A413NR77"/>
<evidence type="ECO:0000313" key="2">
    <source>
        <dbReference type="Proteomes" id="UP000283684"/>
    </source>
</evidence>
<dbReference type="Proteomes" id="UP000283684">
    <property type="component" value="Unassembled WGS sequence"/>
</dbReference>
<protein>
    <submittedName>
        <fullName evidence="1">Uncharacterized protein</fullName>
    </submittedName>
</protein>
<dbReference type="EMBL" id="QSEE01000002">
    <property type="protein sequence ID" value="RGZ51054.1"/>
    <property type="molecule type" value="Genomic_DNA"/>
</dbReference>
<reference evidence="1 2" key="1">
    <citation type="submission" date="2018-08" db="EMBL/GenBank/DDBJ databases">
        <title>A genome reference for cultivated species of the human gut microbiota.</title>
        <authorList>
            <person name="Zou Y."/>
            <person name="Xue W."/>
            <person name="Luo G."/>
        </authorList>
    </citation>
    <scope>NUCLEOTIDE SEQUENCE [LARGE SCALE GENOMIC DNA]</scope>
    <source>
        <strain evidence="1 2">AM50-4</strain>
    </source>
</reference>
<gene>
    <name evidence="1" type="ORF">DW988_04500</name>
</gene>